<accession>A0A5C2RQ58</accession>
<keyword evidence="2" id="KW-1185">Reference proteome</keyword>
<dbReference type="EMBL" id="ML122321">
    <property type="protein sequence ID" value="RPD53464.1"/>
    <property type="molecule type" value="Genomic_DNA"/>
</dbReference>
<proteinExistence type="predicted"/>
<gene>
    <name evidence="1" type="ORF">L227DRAFT_567927</name>
</gene>
<dbReference type="Proteomes" id="UP000313359">
    <property type="component" value="Unassembled WGS sequence"/>
</dbReference>
<protein>
    <submittedName>
        <fullName evidence="1">Uncharacterized protein</fullName>
    </submittedName>
</protein>
<dbReference type="AlphaFoldDB" id="A0A5C2RQ58"/>
<sequence length="131" mass="14442">MPTVTLEDCMIITDPVFMNTTSSFRTNDDCVYCELYRDSFCIIDIATIYAGSAVGDGGESSKGANFNDKGNPTVDGAKLSVVIRSEGRENYCWDRMNRVEIMTMTGMAAALGLKGVQRTRSSEWIEGRLET</sequence>
<dbReference type="OrthoDB" id="2762156at2759"/>
<evidence type="ECO:0000313" key="1">
    <source>
        <dbReference type="EMBL" id="RPD53464.1"/>
    </source>
</evidence>
<reference evidence="1" key="1">
    <citation type="journal article" date="2018" name="Genome Biol. Evol.">
        <title>Genomics and development of Lentinus tigrinus, a white-rot wood-decaying mushroom with dimorphic fruiting bodies.</title>
        <authorList>
            <person name="Wu B."/>
            <person name="Xu Z."/>
            <person name="Knudson A."/>
            <person name="Carlson A."/>
            <person name="Chen N."/>
            <person name="Kovaka S."/>
            <person name="LaButti K."/>
            <person name="Lipzen A."/>
            <person name="Pennachio C."/>
            <person name="Riley R."/>
            <person name="Schakwitz W."/>
            <person name="Umezawa K."/>
            <person name="Ohm R.A."/>
            <person name="Grigoriev I.V."/>
            <person name="Nagy L.G."/>
            <person name="Gibbons J."/>
            <person name="Hibbett D."/>
        </authorList>
    </citation>
    <scope>NUCLEOTIDE SEQUENCE [LARGE SCALE GENOMIC DNA]</scope>
    <source>
        <strain evidence="1">ALCF2SS1-6</strain>
    </source>
</reference>
<evidence type="ECO:0000313" key="2">
    <source>
        <dbReference type="Proteomes" id="UP000313359"/>
    </source>
</evidence>
<name>A0A5C2RQ58_9APHY</name>
<organism evidence="1 2">
    <name type="scientific">Lentinus tigrinus ALCF2SS1-6</name>
    <dbReference type="NCBI Taxonomy" id="1328759"/>
    <lineage>
        <taxon>Eukaryota</taxon>
        <taxon>Fungi</taxon>
        <taxon>Dikarya</taxon>
        <taxon>Basidiomycota</taxon>
        <taxon>Agaricomycotina</taxon>
        <taxon>Agaricomycetes</taxon>
        <taxon>Polyporales</taxon>
        <taxon>Polyporaceae</taxon>
        <taxon>Lentinus</taxon>
    </lineage>
</organism>